<dbReference type="HOGENOM" id="CLU_2436034_0_0_9"/>
<dbReference type="RefSeq" id="WP_011876879.1">
    <property type="nucleotide sequence ID" value="NC_009253.1"/>
</dbReference>
<dbReference type="OrthoDB" id="9801625at2"/>
<reference evidence="1 2" key="1">
    <citation type="submission" date="2007-03" db="EMBL/GenBank/DDBJ databases">
        <title>Complete sequence of Desulfotomaculum reducens MI-1.</title>
        <authorList>
            <consortium name="US DOE Joint Genome Institute"/>
            <person name="Copeland A."/>
            <person name="Lucas S."/>
            <person name="Lapidus A."/>
            <person name="Barry K."/>
            <person name="Detter J.C."/>
            <person name="Glavina del Rio T."/>
            <person name="Hammon N."/>
            <person name="Israni S."/>
            <person name="Dalin E."/>
            <person name="Tice H."/>
            <person name="Pitluck S."/>
            <person name="Sims D."/>
            <person name="Brettin T."/>
            <person name="Bruce D."/>
            <person name="Han C."/>
            <person name="Tapia R."/>
            <person name="Schmutz J."/>
            <person name="Larimer F."/>
            <person name="Land M."/>
            <person name="Hauser L."/>
            <person name="Kyrpides N."/>
            <person name="Kim E."/>
            <person name="Tebo B.M."/>
            <person name="Richardson P."/>
        </authorList>
    </citation>
    <scope>NUCLEOTIDE SEQUENCE [LARGE SCALE GENOMIC DNA]</scope>
    <source>
        <strain evidence="1 2">MI-1</strain>
    </source>
</reference>
<gene>
    <name evidence="1" type="ordered locus">Dred_0497</name>
</gene>
<dbReference type="EMBL" id="CP000612">
    <property type="protein sequence ID" value="ABO49042.1"/>
    <property type="molecule type" value="Genomic_DNA"/>
</dbReference>
<dbReference type="KEGG" id="drm:Dred_0497"/>
<protein>
    <submittedName>
        <fullName evidence="1">Uncharacterized protein</fullName>
    </submittedName>
</protein>
<sequence length="90" mass="10070">MLKVNVALANLHEALQACGLGEAKVVISCHNLTPGDSQIKAKELAVSGFGERLVEENQVHRYSHRPGGFSWLQLEEERAKINFFYNLNSF</sequence>
<evidence type="ECO:0000313" key="2">
    <source>
        <dbReference type="Proteomes" id="UP000001556"/>
    </source>
</evidence>
<evidence type="ECO:0000313" key="1">
    <source>
        <dbReference type="EMBL" id="ABO49042.1"/>
    </source>
</evidence>
<name>A4J1T9_DESRM</name>
<keyword evidence="2" id="KW-1185">Reference proteome</keyword>
<dbReference type="AlphaFoldDB" id="A4J1T9"/>
<dbReference type="Proteomes" id="UP000001556">
    <property type="component" value="Chromosome"/>
</dbReference>
<proteinExistence type="predicted"/>
<accession>A4J1T9</accession>
<organism evidence="1 2">
    <name type="scientific">Desulforamulus reducens (strain ATCC BAA-1160 / DSM 100696 / MI-1)</name>
    <name type="common">Desulfotomaculum reducens</name>
    <dbReference type="NCBI Taxonomy" id="349161"/>
    <lineage>
        <taxon>Bacteria</taxon>
        <taxon>Bacillati</taxon>
        <taxon>Bacillota</taxon>
        <taxon>Clostridia</taxon>
        <taxon>Eubacteriales</taxon>
        <taxon>Peptococcaceae</taxon>
        <taxon>Desulforamulus</taxon>
    </lineage>
</organism>